<reference evidence="1" key="1">
    <citation type="submission" date="2009-04" db="EMBL/GenBank/DDBJ databases">
        <authorList>
            <person name="Weinstock G."/>
            <person name="Sodergren E."/>
            <person name="Clifton S."/>
            <person name="Fulton L."/>
            <person name="Fulton B."/>
            <person name="Courtney L."/>
            <person name="Fronick C."/>
            <person name="Harrison M."/>
            <person name="Strong C."/>
            <person name="Farmer C."/>
            <person name="Delahaunty K."/>
            <person name="Markovic C."/>
            <person name="Hall O."/>
            <person name="Minx P."/>
            <person name="Tomlinson C."/>
            <person name="Mitreva M."/>
            <person name="Nelson J."/>
            <person name="Hou S."/>
            <person name="Wollam A."/>
            <person name="Pepin K.H."/>
            <person name="Johnson M."/>
            <person name="Bhonagiri V."/>
            <person name="Nash W.E."/>
            <person name="Warren W."/>
            <person name="Chinwalla A."/>
            <person name="Mardis E.R."/>
            <person name="Wilson R.K."/>
        </authorList>
    </citation>
    <scope>NUCLEOTIDE SEQUENCE [LARGE SCALE GENOMIC DNA]</scope>
    <source>
        <strain evidence="1">ATCC 51147</strain>
    </source>
</reference>
<dbReference type="HOGENOM" id="CLU_071046_0_0_4"/>
<evidence type="ECO:0000313" key="2">
    <source>
        <dbReference type="Proteomes" id="UP000003009"/>
    </source>
</evidence>
<dbReference type="InterPro" id="IPR004590">
    <property type="entry name" value="ssDNA_annealing_RecT"/>
</dbReference>
<evidence type="ECO:0000313" key="1">
    <source>
        <dbReference type="EMBL" id="EEP69062.1"/>
    </source>
</evidence>
<accession>C4GFQ7</accession>
<proteinExistence type="predicted"/>
<dbReference type="AlphaFoldDB" id="C4GFQ7"/>
<dbReference type="InterPro" id="IPR018330">
    <property type="entry name" value="RecT_fam"/>
</dbReference>
<dbReference type="GeneID" id="84906746"/>
<sequence>MSTQALKNAITPAKAKPLSERTIADLMSDAKIKAQMALALPKHMTADRLARIATTEMRRVPALANCSPESFLGAIMQCAQLGIEPSNSLGHAYLIPFGNGKDKQGRANVQLIIGYRGMIDLARRSGQIVSLSARAVYENDEFSYEYGLHEDLTHKPSEDGNTGSLTHVYAVARLKDGGIQFEVMSRAQVDAIRAQSKAGNSGPWQTHYEEMAKKTVIRRLFKYLPVSIEIQKAVGLDEQAEAGIDQQNAAFAYGEIIEADYNVVPAEPEAQPEKPTLNEAEFNAIAEQVKTGDAEYDQIIAQYDLTAEQKDLLDKL</sequence>
<dbReference type="RefSeq" id="WP_003794838.1">
    <property type="nucleotide sequence ID" value="NZ_GG665871.1"/>
</dbReference>
<name>C4GFQ7_9NEIS</name>
<gene>
    <name evidence="1" type="ORF">GCWU000324_00974</name>
</gene>
<dbReference type="OrthoDB" id="5124088at2"/>
<comment type="caution">
    <text evidence="1">The sequence shown here is derived from an EMBL/GenBank/DDBJ whole genome shotgun (WGS) entry which is preliminary data.</text>
</comment>
<dbReference type="Pfam" id="PF03837">
    <property type="entry name" value="RecT"/>
    <property type="match status" value="1"/>
</dbReference>
<organism evidence="1 2">
    <name type="scientific">Kingella oralis ATCC 51147</name>
    <dbReference type="NCBI Taxonomy" id="629741"/>
    <lineage>
        <taxon>Bacteria</taxon>
        <taxon>Pseudomonadati</taxon>
        <taxon>Pseudomonadota</taxon>
        <taxon>Betaproteobacteria</taxon>
        <taxon>Neisseriales</taxon>
        <taxon>Neisseriaceae</taxon>
        <taxon>Kingella</taxon>
    </lineage>
</organism>
<keyword evidence="2" id="KW-1185">Reference proteome</keyword>
<dbReference type="Proteomes" id="UP000003009">
    <property type="component" value="Unassembled WGS sequence"/>
</dbReference>
<protein>
    <submittedName>
        <fullName evidence="1">Recombinase, phage RecT family</fullName>
    </submittedName>
</protein>
<dbReference type="NCBIfam" id="TIGR00616">
    <property type="entry name" value="rect"/>
    <property type="match status" value="1"/>
</dbReference>
<dbReference type="STRING" id="629741.GCWU000324_00974"/>
<dbReference type="GO" id="GO:0006259">
    <property type="term" value="P:DNA metabolic process"/>
    <property type="evidence" value="ECO:0007669"/>
    <property type="project" value="InterPro"/>
</dbReference>
<dbReference type="GO" id="GO:0003677">
    <property type="term" value="F:DNA binding"/>
    <property type="evidence" value="ECO:0007669"/>
    <property type="project" value="InterPro"/>
</dbReference>
<dbReference type="NCBIfam" id="NF007351">
    <property type="entry name" value="PRK09846.1"/>
    <property type="match status" value="1"/>
</dbReference>
<dbReference type="EMBL" id="ACJW02000002">
    <property type="protein sequence ID" value="EEP69062.1"/>
    <property type="molecule type" value="Genomic_DNA"/>
</dbReference>